<dbReference type="RefSeq" id="WP_110896089.1">
    <property type="nucleotide sequence ID" value="NZ_CP054614.1"/>
</dbReference>
<evidence type="ECO:0000313" key="4">
    <source>
        <dbReference type="Proteomes" id="UP000509327"/>
    </source>
</evidence>
<evidence type="ECO:0000313" key="2">
    <source>
        <dbReference type="EMBL" id="QKS54940.1"/>
    </source>
</evidence>
<accession>A0A2V4VB56</accession>
<evidence type="ECO:0000313" key="1">
    <source>
        <dbReference type="EMBL" id="PYE50252.1"/>
    </source>
</evidence>
<evidence type="ECO:0000313" key="3">
    <source>
        <dbReference type="Proteomes" id="UP000247790"/>
    </source>
</evidence>
<organism evidence="1 3">
    <name type="scientific">Paenibacillus barcinonensis</name>
    <dbReference type="NCBI Taxonomy" id="198119"/>
    <lineage>
        <taxon>Bacteria</taxon>
        <taxon>Bacillati</taxon>
        <taxon>Bacillota</taxon>
        <taxon>Bacilli</taxon>
        <taxon>Bacillales</taxon>
        <taxon>Paenibacillaceae</taxon>
        <taxon>Paenibacillus</taxon>
    </lineage>
</organism>
<dbReference type="Proteomes" id="UP000247790">
    <property type="component" value="Unassembled WGS sequence"/>
</dbReference>
<gene>
    <name evidence="1" type="ORF">DFQ00_104210</name>
    <name evidence="2" type="ORF">HUB98_00490</name>
</gene>
<reference evidence="2 4" key="2">
    <citation type="submission" date="2020-06" db="EMBL/GenBank/DDBJ databases">
        <title>Complete genome of Paenibacillus barcinonensis KACC11450.</title>
        <authorList>
            <person name="Kim M."/>
            <person name="Park Y.-J."/>
            <person name="Shin J.-H."/>
        </authorList>
    </citation>
    <scope>NUCLEOTIDE SEQUENCE [LARGE SCALE GENOMIC DNA]</scope>
    <source>
        <strain evidence="2 4">KACC11450</strain>
    </source>
</reference>
<dbReference type="EMBL" id="CP054614">
    <property type="protein sequence ID" value="QKS54940.1"/>
    <property type="molecule type" value="Genomic_DNA"/>
</dbReference>
<reference evidence="1 3" key="1">
    <citation type="submission" date="2018-06" db="EMBL/GenBank/DDBJ databases">
        <title>Genomic Encyclopedia of Type Strains, Phase III (KMG-III): the genomes of soil and plant-associated and newly described type strains.</title>
        <authorList>
            <person name="Whitman W."/>
        </authorList>
    </citation>
    <scope>NUCLEOTIDE SEQUENCE [LARGE SCALE GENOMIC DNA]</scope>
    <source>
        <strain evidence="1 3">CECT 7022</strain>
    </source>
</reference>
<dbReference type="Proteomes" id="UP000509327">
    <property type="component" value="Chromosome"/>
</dbReference>
<protein>
    <submittedName>
        <fullName evidence="1">Uncharacterized protein</fullName>
    </submittedName>
</protein>
<dbReference type="OrthoDB" id="2636547at2"/>
<keyword evidence="4" id="KW-1185">Reference proteome</keyword>
<proteinExistence type="predicted"/>
<sequence>MEAFVRRLKSAWKHQEFRVYVIESSAVKRFLVVEFVLGYLVYKMALYVCHNDLIAGASSWAGTEGVKRLPLLFRRIAGV</sequence>
<name>A0A2V4VB56_PAEBA</name>
<dbReference type="EMBL" id="QJSW01000004">
    <property type="protein sequence ID" value="PYE50252.1"/>
    <property type="molecule type" value="Genomic_DNA"/>
</dbReference>
<dbReference type="AlphaFoldDB" id="A0A2V4VB56"/>